<gene>
    <name evidence="1" type="ORF">GMARGA_LOCUS33788</name>
</gene>
<proteinExistence type="predicted"/>
<name>A0ABN7WQ61_GIGMA</name>
<protein>
    <submittedName>
        <fullName evidence="1">2077_t:CDS:1</fullName>
    </submittedName>
</protein>
<organism evidence="1 2">
    <name type="scientific">Gigaspora margarita</name>
    <dbReference type="NCBI Taxonomy" id="4874"/>
    <lineage>
        <taxon>Eukaryota</taxon>
        <taxon>Fungi</taxon>
        <taxon>Fungi incertae sedis</taxon>
        <taxon>Mucoromycota</taxon>
        <taxon>Glomeromycotina</taxon>
        <taxon>Glomeromycetes</taxon>
        <taxon>Diversisporales</taxon>
        <taxon>Gigasporaceae</taxon>
        <taxon>Gigaspora</taxon>
    </lineage>
</organism>
<dbReference type="EMBL" id="CAJVQB010057216">
    <property type="protein sequence ID" value="CAG8838061.1"/>
    <property type="molecule type" value="Genomic_DNA"/>
</dbReference>
<accession>A0ABN7WQ61</accession>
<evidence type="ECO:0000313" key="1">
    <source>
        <dbReference type="EMBL" id="CAG8838061.1"/>
    </source>
</evidence>
<comment type="caution">
    <text evidence="1">The sequence shown here is derived from an EMBL/GenBank/DDBJ whole genome shotgun (WGS) entry which is preliminary data.</text>
</comment>
<feature type="non-terminal residue" evidence="1">
    <location>
        <position position="1"/>
    </location>
</feature>
<evidence type="ECO:0000313" key="2">
    <source>
        <dbReference type="Proteomes" id="UP000789901"/>
    </source>
</evidence>
<sequence length="82" mass="9279">LTKIAKEHNELLRSAFMAREQLIFLDESAKDERTITHSYGYSNINTQAVKRVVFVHGKHYTILLALTLDGIIAVDIMEDSSS</sequence>
<keyword evidence="2" id="KW-1185">Reference proteome</keyword>
<dbReference type="Proteomes" id="UP000789901">
    <property type="component" value="Unassembled WGS sequence"/>
</dbReference>
<reference evidence="1 2" key="1">
    <citation type="submission" date="2021-06" db="EMBL/GenBank/DDBJ databases">
        <authorList>
            <person name="Kallberg Y."/>
            <person name="Tangrot J."/>
            <person name="Rosling A."/>
        </authorList>
    </citation>
    <scope>NUCLEOTIDE SEQUENCE [LARGE SCALE GENOMIC DNA]</scope>
    <source>
        <strain evidence="1 2">120-4 pot B 10/14</strain>
    </source>
</reference>